<accession>A0AAV5AVV8</accession>
<feature type="transmembrane region" description="Helical" evidence="1">
    <location>
        <begin position="147"/>
        <end position="166"/>
    </location>
</feature>
<evidence type="ECO:0000313" key="3">
    <source>
        <dbReference type="EMBL" id="GJM54210.1"/>
    </source>
</evidence>
<keyword evidence="1" id="KW-0472">Membrane</keyword>
<evidence type="ECO:0000313" key="5">
    <source>
        <dbReference type="Proteomes" id="UP001208692"/>
    </source>
</evidence>
<dbReference type="AlphaFoldDB" id="A0AAV5AVV8"/>
<sequence length="175" mass="20271">MKRILIVLVALFVFIGCKTKNVHVSKSQETTSKEAQKQKDSLFDTQKHLHETAFEVSQNQSLELELESDTLKGKSLIFETIRSPSGSKYIISGGKVRLKVGSTDRQFHSQNSIHTHQKGTIHTEENNKEQQTQTQVFKDKKVKVQGFSFGFYFWILILIIGAFIAWKYKLFRWFK</sequence>
<name>A0AAV5AVV8_9FLAO</name>
<keyword evidence="1" id="KW-0812">Transmembrane</keyword>
<dbReference type="Proteomes" id="UP001208692">
    <property type="component" value="Unassembled WGS sequence"/>
</dbReference>
<comment type="caution">
    <text evidence="2">The sequence shown here is derived from an EMBL/GenBank/DDBJ whole genome shotgun (WGS) entry which is preliminary data.</text>
</comment>
<keyword evidence="5" id="KW-1185">Reference proteome</keyword>
<keyword evidence="1" id="KW-1133">Transmembrane helix</keyword>
<evidence type="ECO:0008006" key="6">
    <source>
        <dbReference type="Google" id="ProtNLM"/>
    </source>
</evidence>
<organism evidence="2 4">
    <name type="scientific">Capnocytophaga catalasegens</name>
    <dbReference type="NCBI Taxonomy" id="1004260"/>
    <lineage>
        <taxon>Bacteria</taxon>
        <taxon>Pseudomonadati</taxon>
        <taxon>Bacteroidota</taxon>
        <taxon>Flavobacteriia</taxon>
        <taxon>Flavobacteriales</taxon>
        <taxon>Flavobacteriaceae</taxon>
        <taxon>Capnocytophaga</taxon>
    </lineage>
</organism>
<protein>
    <recommendedName>
        <fullName evidence="6">Lipoprotein</fullName>
    </recommendedName>
</protein>
<evidence type="ECO:0000313" key="2">
    <source>
        <dbReference type="EMBL" id="GJM51402.1"/>
    </source>
</evidence>
<dbReference type="EMBL" id="BQKB01000071">
    <property type="protein sequence ID" value="GJM54210.1"/>
    <property type="molecule type" value="Genomic_DNA"/>
</dbReference>
<reference evidence="2 5" key="1">
    <citation type="submission" date="2021-11" db="EMBL/GenBank/DDBJ databases">
        <title>Draft genome sequence of Capnocytophaga sp. strain KC07075 isolated from cat oral cavity.</title>
        <authorList>
            <person name="Suzuki M."/>
            <person name="Imaoka K."/>
            <person name="Kimura M."/>
            <person name="Morikawa S."/>
            <person name="Maeda K."/>
        </authorList>
    </citation>
    <scope>NUCLEOTIDE SEQUENCE</scope>
    <source>
        <strain evidence="2">KC07075</strain>
        <strain evidence="3 5">KC07079</strain>
    </source>
</reference>
<gene>
    <name evidence="2" type="ORF">RCZ15_23750</name>
    <name evidence="3" type="ORF">RCZ16_25260</name>
</gene>
<dbReference type="EMBL" id="BQKA01000053">
    <property type="protein sequence ID" value="GJM51402.1"/>
    <property type="molecule type" value="Genomic_DNA"/>
</dbReference>
<evidence type="ECO:0000256" key="1">
    <source>
        <dbReference type="SAM" id="Phobius"/>
    </source>
</evidence>
<evidence type="ECO:0000313" key="4">
    <source>
        <dbReference type="Proteomes" id="UP001207736"/>
    </source>
</evidence>
<dbReference type="PROSITE" id="PS51257">
    <property type="entry name" value="PROKAR_LIPOPROTEIN"/>
    <property type="match status" value="1"/>
</dbReference>
<proteinExistence type="predicted"/>
<dbReference type="RefSeq" id="WP_264846288.1">
    <property type="nucleotide sequence ID" value="NZ_BPMA01000019.1"/>
</dbReference>
<dbReference type="Proteomes" id="UP001207736">
    <property type="component" value="Unassembled WGS sequence"/>
</dbReference>